<dbReference type="PANTHER" id="PTHR21716">
    <property type="entry name" value="TRANSMEMBRANE PROTEIN"/>
    <property type="match status" value="1"/>
</dbReference>
<evidence type="ECO:0000256" key="4">
    <source>
        <dbReference type="ARBA" id="ARBA00022989"/>
    </source>
</evidence>
<dbReference type="InterPro" id="IPR002549">
    <property type="entry name" value="AI-2E-like"/>
</dbReference>
<evidence type="ECO:0000313" key="9">
    <source>
        <dbReference type="RefSeq" id="XP_026191241.1"/>
    </source>
</evidence>
<feature type="region of interest" description="Disordered" evidence="6">
    <location>
        <begin position="1189"/>
        <end position="1218"/>
    </location>
</feature>
<feature type="compositionally biased region" description="Polar residues" evidence="6">
    <location>
        <begin position="1135"/>
        <end position="1147"/>
    </location>
</feature>
<evidence type="ECO:0000256" key="1">
    <source>
        <dbReference type="ARBA" id="ARBA00004141"/>
    </source>
</evidence>
<keyword evidence="4 7" id="KW-1133">Transmembrane helix</keyword>
<organism evidence="8 9">
    <name type="scientific">Cyclospora cayetanensis</name>
    <dbReference type="NCBI Taxonomy" id="88456"/>
    <lineage>
        <taxon>Eukaryota</taxon>
        <taxon>Sar</taxon>
        <taxon>Alveolata</taxon>
        <taxon>Apicomplexa</taxon>
        <taxon>Conoidasida</taxon>
        <taxon>Coccidia</taxon>
        <taxon>Eucoccidiorida</taxon>
        <taxon>Eimeriorina</taxon>
        <taxon>Eimeriidae</taxon>
        <taxon>Cyclospora</taxon>
    </lineage>
</organism>
<name>A0A6P6RTU0_9EIME</name>
<evidence type="ECO:0000256" key="5">
    <source>
        <dbReference type="ARBA" id="ARBA00023136"/>
    </source>
</evidence>
<sequence length="1218" mass="127235">MNSASEPSLLLPPGASRGPPEERAYRPTGLVPSPGNAPQHQGVYPPHHFQGAWGPSAGSPYSPYWPYGSEQATWASTPSGAPTGAPGALGASQVALESEVALIHFVVYLVCCIGCVCIYLNYVVLEAHIFALFWAVVFSIPLRAVVSAIVGQPVQRSAPSVSSVSPSPAAAPPPLAAAAERTIRDQQGPLGRNGGAPSAAGEVAAGGPHAALGGTPKDGGPPTAAHKRAIRLKSSREAASRHSQQQQGDADSPPNKGGTQAATATLYLGVTDAATPRAAHAAAATANAARASMQRGSSAPMRAPGEGHLHRSSKKRRQQDDGDPSGDGAPHEASFPAYPIPSCPFGNSTSRSARLLRELTTLWETAHSLLEVYVVRSASFQEAYAKLSALLQHQPDGAAAAAAAAVEGVTAASETPNTLAGFVAAAASAVRSTAAPSGSSSGSSTATLLLGGSLGWYSDLWRAIQELASASSAVNAAASAAAGADSASLAALQWTSTTASSSLHTEASRARIGSTEDPPRLATPSAEWPLAAPEPQQQPQQQKSRFTHLHTPPDPLFFSHAETCPRFLASEPHEVDVDLEGHASAACFLSSGGLPEGLSSCQGEIAGWDATKAEDLTNPSLEVSLLRLHDGVSLSCIDPWRLSGGDAGSARRVFPLGFAWPSTSTSCRREGLQGSSWAASFLSLLLPAGLWKRWPNTAELLGHLREGNFLLALKRSLEASQEVYSLTREAWWKYLSEHAHTLLAWAFNSGQANSYSFCTSLQLSPTAIPLKTGSLDLVDEVLCVVDPSAILSTSVNEKIRAILFSSVKKVWFYSLFTWLIFESTGMPVVYVPTAVSSLLALLPILPPEVVSLLPSIALWLHKDVRDFGGLSTGDAQTAEAWGPWLAAPHRLAALGRSGPALATMPLIVVSAASKFNERHIRTQEALTRPLSEGKTGVPFFHAQLDCPATSRRVDGVLQEKLHSTENLGLANNGALSNAAWGPPWGPLPAGGFALGEWRSGRKSNTNFSVAPLRGSFHEEIPSFQAPQFPLQSPARTIAATQESVPQGSLPPPFRDTQASSALFGLSQGVTGTPPQQALAVHFIKSAADAIRWVLQRRRSGVGASPVLPSVALPGQYPWAPGAPIFGGPVQQVLHQSHSAKPVGSNSPRKAMSMGEALRTPTDEELSPSVPAASSPAAAQLRAYSGFPAATVGDSVGTCAAGRRGPSLYRGRRRAHSGP</sequence>
<feature type="region of interest" description="Disordered" evidence="6">
    <location>
        <begin position="157"/>
        <end position="260"/>
    </location>
</feature>
<protein>
    <submittedName>
        <fullName evidence="9">Uncharacterized protein LOC34618391</fullName>
    </submittedName>
</protein>
<evidence type="ECO:0000256" key="6">
    <source>
        <dbReference type="SAM" id="MobiDB-lite"/>
    </source>
</evidence>
<evidence type="ECO:0000313" key="8">
    <source>
        <dbReference type="Proteomes" id="UP000515125"/>
    </source>
</evidence>
<reference evidence="9" key="1">
    <citation type="submission" date="2025-08" db="UniProtKB">
        <authorList>
            <consortium name="RefSeq"/>
        </authorList>
    </citation>
    <scope>IDENTIFICATION</scope>
</reference>
<dbReference type="RefSeq" id="XP_026191241.1">
    <property type="nucleotide sequence ID" value="XM_026335456.1"/>
</dbReference>
<dbReference type="GeneID" id="34618391"/>
<proteinExistence type="inferred from homology"/>
<feature type="compositionally biased region" description="Low complexity" evidence="6">
    <location>
        <begin position="1166"/>
        <end position="1176"/>
    </location>
</feature>
<comment type="subcellular location">
    <subcellularLocation>
        <location evidence="1">Membrane</location>
        <topology evidence="1">Multi-pass membrane protein</topology>
    </subcellularLocation>
</comment>
<feature type="compositionally biased region" description="Basic residues" evidence="6">
    <location>
        <begin position="1209"/>
        <end position="1218"/>
    </location>
</feature>
<keyword evidence="5 7" id="KW-0472">Membrane</keyword>
<dbReference type="AlphaFoldDB" id="A0A6P6RTU0"/>
<feature type="transmembrane region" description="Helical" evidence="7">
    <location>
        <begin position="101"/>
        <end position="122"/>
    </location>
</feature>
<gene>
    <name evidence="9" type="primary">LOC34618391</name>
</gene>
<feature type="region of interest" description="Disordered" evidence="6">
    <location>
        <begin position="285"/>
        <end position="338"/>
    </location>
</feature>
<evidence type="ECO:0000256" key="7">
    <source>
        <dbReference type="SAM" id="Phobius"/>
    </source>
</evidence>
<evidence type="ECO:0000256" key="2">
    <source>
        <dbReference type="ARBA" id="ARBA00009773"/>
    </source>
</evidence>
<comment type="similarity">
    <text evidence="2">Belongs to the autoinducer-2 exporter (AI-2E) (TC 2.A.86) family.</text>
</comment>
<feature type="region of interest" description="Disordered" evidence="6">
    <location>
        <begin position="1"/>
        <end position="41"/>
    </location>
</feature>
<feature type="region of interest" description="Disordered" evidence="6">
    <location>
        <begin position="503"/>
        <end position="551"/>
    </location>
</feature>
<dbReference type="Proteomes" id="UP000515125">
    <property type="component" value="Unplaced"/>
</dbReference>
<dbReference type="PANTHER" id="PTHR21716:SF4">
    <property type="entry name" value="TRANSMEMBRANE PROTEIN 245"/>
    <property type="match status" value="1"/>
</dbReference>
<accession>A0A6P6RTU0</accession>
<dbReference type="OrthoDB" id="349482at2759"/>
<feature type="region of interest" description="Disordered" evidence="6">
    <location>
        <begin position="1135"/>
        <end position="1176"/>
    </location>
</feature>
<feature type="compositionally biased region" description="Low complexity" evidence="6">
    <location>
        <begin position="157"/>
        <end position="168"/>
    </location>
</feature>
<dbReference type="GO" id="GO:0016020">
    <property type="term" value="C:membrane"/>
    <property type="evidence" value="ECO:0007669"/>
    <property type="project" value="UniProtKB-SubCell"/>
</dbReference>
<keyword evidence="3 7" id="KW-0812">Transmembrane</keyword>
<feature type="transmembrane region" description="Helical" evidence="7">
    <location>
        <begin position="129"/>
        <end position="150"/>
    </location>
</feature>
<evidence type="ECO:0000256" key="3">
    <source>
        <dbReference type="ARBA" id="ARBA00022692"/>
    </source>
</evidence>
<keyword evidence="8" id="KW-1185">Reference proteome</keyword>